<proteinExistence type="predicted"/>
<evidence type="ECO:0000256" key="1">
    <source>
        <dbReference type="SAM" id="MobiDB-lite"/>
    </source>
</evidence>
<gene>
    <name evidence="2" type="ORF">SCAR479_11879</name>
</gene>
<feature type="region of interest" description="Disordered" evidence="1">
    <location>
        <begin position="108"/>
        <end position="128"/>
    </location>
</feature>
<sequence length="162" mass="18108">MCCFASATERRKSSSASPGAYLDRIPSSWIFPGGSAIAKSFTGHKNVIARGPPTRKGLQAKYTHEDLQRLEGSQPGQTSLNVPNSRCSLPRYLVAHWPPWSTRVRKHPTRKLPGLRQPRSRLTTNPSNIRSLSSTYNDTVSIVELLVVKATARRTRWQTKLI</sequence>
<evidence type="ECO:0000313" key="3">
    <source>
        <dbReference type="Proteomes" id="UP001465668"/>
    </source>
</evidence>
<organism evidence="2 3">
    <name type="scientific">Seiridium cardinale</name>
    <dbReference type="NCBI Taxonomy" id="138064"/>
    <lineage>
        <taxon>Eukaryota</taxon>
        <taxon>Fungi</taxon>
        <taxon>Dikarya</taxon>
        <taxon>Ascomycota</taxon>
        <taxon>Pezizomycotina</taxon>
        <taxon>Sordariomycetes</taxon>
        <taxon>Xylariomycetidae</taxon>
        <taxon>Amphisphaeriales</taxon>
        <taxon>Sporocadaceae</taxon>
        <taxon>Seiridium</taxon>
    </lineage>
</organism>
<comment type="caution">
    <text evidence="2">The sequence shown here is derived from an EMBL/GenBank/DDBJ whole genome shotgun (WGS) entry which is preliminary data.</text>
</comment>
<reference evidence="2 3" key="1">
    <citation type="submission" date="2024-02" db="EMBL/GenBank/DDBJ databases">
        <title>First draft genome assembly of two strains of Seiridium cardinale.</title>
        <authorList>
            <person name="Emiliani G."/>
            <person name="Scali E."/>
        </authorList>
    </citation>
    <scope>NUCLEOTIDE SEQUENCE [LARGE SCALE GENOMIC DNA]</scope>
    <source>
        <strain evidence="2 3">BM-138-000479</strain>
    </source>
</reference>
<dbReference type="Proteomes" id="UP001465668">
    <property type="component" value="Unassembled WGS sequence"/>
</dbReference>
<accession>A0ABR2XCH4</accession>
<protein>
    <submittedName>
        <fullName evidence="2">Uncharacterized protein</fullName>
    </submittedName>
</protein>
<dbReference type="EMBL" id="JARVKM010000075">
    <property type="protein sequence ID" value="KAK9771400.1"/>
    <property type="molecule type" value="Genomic_DNA"/>
</dbReference>
<name>A0ABR2XCH4_9PEZI</name>
<keyword evidence="3" id="KW-1185">Reference proteome</keyword>
<evidence type="ECO:0000313" key="2">
    <source>
        <dbReference type="EMBL" id="KAK9771400.1"/>
    </source>
</evidence>